<accession>A0A9W9V7Z5</accession>
<comment type="caution">
    <text evidence="1">The sequence shown here is derived from an EMBL/GenBank/DDBJ whole genome shotgun (WGS) entry which is preliminary data.</text>
</comment>
<dbReference type="AlphaFoldDB" id="A0A9W9V7Z5"/>
<dbReference type="RefSeq" id="XP_056480909.1">
    <property type="nucleotide sequence ID" value="XM_056638920.1"/>
</dbReference>
<dbReference type="EMBL" id="JAPZBU010000013">
    <property type="protein sequence ID" value="KAJ5369671.1"/>
    <property type="molecule type" value="Genomic_DNA"/>
</dbReference>
<dbReference type="Proteomes" id="UP001147747">
    <property type="component" value="Unassembled WGS sequence"/>
</dbReference>
<protein>
    <submittedName>
        <fullName evidence="1">Uncharacterized protein</fullName>
    </submittedName>
</protein>
<keyword evidence="2" id="KW-1185">Reference proteome</keyword>
<evidence type="ECO:0000313" key="1">
    <source>
        <dbReference type="EMBL" id="KAJ5369671.1"/>
    </source>
</evidence>
<gene>
    <name evidence="1" type="ORF">N7509_014283</name>
</gene>
<organism evidence="1 2">
    <name type="scientific">Penicillium cosmopolitanum</name>
    <dbReference type="NCBI Taxonomy" id="1131564"/>
    <lineage>
        <taxon>Eukaryota</taxon>
        <taxon>Fungi</taxon>
        <taxon>Dikarya</taxon>
        <taxon>Ascomycota</taxon>
        <taxon>Pezizomycotina</taxon>
        <taxon>Eurotiomycetes</taxon>
        <taxon>Eurotiomycetidae</taxon>
        <taxon>Eurotiales</taxon>
        <taxon>Aspergillaceae</taxon>
        <taxon>Penicillium</taxon>
    </lineage>
</organism>
<dbReference type="GeneID" id="81377900"/>
<evidence type="ECO:0000313" key="2">
    <source>
        <dbReference type="Proteomes" id="UP001147747"/>
    </source>
</evidence>
<sequence length="108" mass="12680">MVPWESKRRRDIQNSITITLPFRRSDSLIQDFAGGGIENLGPVFEEQKRPFSKLVVKQLKMREDYDPDSTNFINNPNEMMEVLTQHIDKLDRQVKLAREKSHHLKLGM</sequence>
<name>A0A9W9V7Z5_9EURO</name>
<reference evidence="1" key="2">
    <citation type="journal article" date="2023" name="IMA Fungus">
        <title>Comparative genomic study of the Penicillium genus elucidates a diverse pangenome and 15 lateral gene transfer events.</title>
        <authorList>
            <person name="Petersen C."/>
            <person name="Sorensen T."/>
            <person name="Nielsen M.R."/>
            <person name="Sondergaard T.E."/>
            <person name="Sorensen J.L."/>
            <person name="Fitzpatrick D.A."/>
            <person name="Frisvad J.C."/>
            <person name="Nielsen K.L."/>
        </authorList>
    </citation>
    <scope>NUCLEOTIDE SEQUENCE</scope>
    <source>
        <strain evidence="1">IBT 29677</strain>
    </source>
</reference>
<proteinExistence type="predicted"/>
<reference evidence="1" key="1">
    <citation type="submission" date="2022-12" db="EMBL/GenBank/DDBJ databases">
        <authorList>
            <person name="Petersen C."/>
        </authorList>
    </citation>
    <scope>NUCLEOTIDE SEQUENCE</scope>
    <source>
        <strain evidence="1">IBT 29677</strain>
    </source>
</reference>